<gene>
    <name evidence="4" type="ORF">ACD_3C00225G0020</name>
</gene>
<name>K2FZG2_9BACT</name>
<accession>K2FZG2</accession>
<evidence type="ECO:0000256" key="1">
    <source>
        <dbReference type="SAM" id="Coils"/>
    </source>
</evidence>
<keyword evidence="3" id="KW-0732">Signal</keyword>
<feature type="signal peptide" evidence="3">
    <location>
        <begin position="1"/>
        <end position="23"/>
    </location>
</feature>
<proteinExistence type="predicted"/>
<evidence type="ECO:0000313" key="4">
    <source>
        <dbReference type="EMBL" id="EKE27317.1"/>
    </source>
</evidence>
<feature type="chain" id="PRO_5017362734" evidence="3">
    <location>
        <begin position="24"/>
        <end position="354"/>
    </location>
</feature>
<dbReference type="EMBL" id="AMFJ01000499">
    <property type="protein sequence ID" value="EKE27317.1"/>
    <property type="molecule type" value="Genomic_DNA"/>
</dbReference>
<reference evidence="4" key="1">
    <citation type="journal article" date="2012" name="Science">
        <title>Fermentation, hydrogen, and sulfur metabolism in multiple uncultivated bacterial phyla.</title>
        <authorList>
            <person name="Wrighton K.C."/>
            <person name="Thomas B.C."/>
            <person name="Sharon I."/>
            <person name="Miller C.S."/>
            <person name="Castelle C.J."/>
            <person name="VerBerkmoes N.C."/>
            <person name="Wilkins M.J."/>
            <person name="Hettich R.L."/>
            <person name="Lipton M.S."/>
            <person name="Williams K.H."/>
            <person name="Long P.E."/>
            <person name="Banfield J.F."/>
        </authorList>
    </citation>
    <scope>NUCLEOTIDE SEQUENCE [LARGE SCALE GENOMIC DNA]</scope>
</reference>
<dbReference type="AlphaFoldDB" id="K2FZG2"/>
<organism evidence="4">
    <name type="scientific">uncultured bacterium</name>
    <name type="common">gcode 4</name>
    <dbReference type="NCBI Taxonomy" id="1234023"/>
    <lineage>
        <taxon>Bacteria</taxon>
        <taxon>environmental samples</taxon>
    </lineage>
</organism>
<keyword evidence="1" id="KW-0175">Coiled coil</keyword>
<sequence length="354" mass="39691">MKLQKTIASIALISLLPVYSAFAALDVSQFDRLISALQKTVGDYAETIRNLQDENAKLKKVIESYMALTKQPSPTTSAIPVVSWTAAPVAATIPPIPVTPSKASAVDKYNKIIDKINSSAQDIYSKNNVDVWSSIGLFEFIEPSNFFISIDDRKNPAWQYAFKKKMLYSYDNDLNLRIDWVFDLDYASWYYKTLQGSNPFAKATRIRVKNPAYNWTLMTPDSPSSTSATTAAPTTTANASAKTTTPVQTTWTPKNVTLDSIKTAYNKNNILEALKLSTEYIKTDSNNLEVAKIRYRSFYILWKYADSLAEVQKIEALIWLDKMEKVVACDAKTIAKLAKNADLNKKYSDACSRK</sequence>
<feature type="coiled-coil region" evidence="1">
    <location>
        <begin position="34"/>
        <end position="71"/>
    </location>
</feature>
<comment type="caution">
    <text evidence="4">The sequence shown here is derived from an EMBL/GenBank/DDBJ whole genome shotgun (WGS) entry which is preliminary data.</text>
</comment>
<evidence type="ECO:0000256" key="2">
    <source>
        <dbReference type="SAM" id="MobiDB-lite"/>
    </source>
</evidence>
<protein>
    <submittedName>
        <fullName evidence="4">Uncharacterized protein</fullName>
    </submittedName>
</protein>
<evidence type="ECO:0000256" key="3">
    <source>
        <dbReference type="SAM" id="SignalP"/>
    </source>
</evidence>
<feature type="region of interest" description="Disordered" evidence="2">
    <location>
        <begin position="221"/>
        <end position="246"/>
    </location>
</feature>